<dbReference type="EMBL" id="JACIDT010000014">
    <property type="protein sequence ID" value="MBB3927684.1"/>
    <property type="molecule type" value="Genomic_DNA"/>
</dbReference>
<evidence type="ECO:0000313" key="1">
    <source>
        <dbReference type="EMBL" id="MBB3927684.1"/>
    </source>
</evidence>
<gene>
    <name evidence="1" type="ORF">GGR43_003417</name>
</gene>
<comment type="caution">
    <text evidence="1">The sequence shown here is derived from an EMBL/GenBank/DDBJ whole genome shotgun (WGS) entry which is preliminary data.</text>
</comment>
<dbReference type="RefSeq" id="WP_284278466.1">
    <property type="nucleotide sequence ID" value="NZ_BSPS01000074.1"/>
</dbReference>
<accession>A0A7W6BTR4</accession>
<name>A0A7W6BTR4_9SPHN</name>
<reference evidence="1 2" key="1">
    <citation type="submission" date="2020-08" db="EMBL/GenBank/DDBJ databases">
        <title>Genomic Encyclopedia of Type Strains, Phase IV (KMG-IV): sequencing the most valuable type-strain genomes for metagenomic binning, comparative biology and taxonomic classification.</title>
        <authorList>
            <person name="Goeker M."/>
        </authorList>
    </citation>
    <scope>NUCLEOTIDE SEQUENCE [LARGE SCALE GENOMIC DNA]</scope>
    <source>
        <strain evidence="1 2">DSM 26189</strain>
    </source>
</reference>
<dbReference type="InterPro" id="IPR025324">
    <property type="entry name" value="DUF4230"/>
</dbReference>
<evidence type="ECO:0008006" key="3">
    <source>
        <dbReference type="Google" id="ProtNLM"/>
    </source>
</evidence>
<keyword evidence="2" id="KW-1185">Reference proteome</keyword>
<organism evidence="1 2">
    <name type="scientific">Sphingobium jiangsuense</name>
    <dbReference type="NCBI Taxonomy" id="870476"/>
    <lineage>
        <taxon>Bacteria</taxon>
        <taxon>Pseudomonadati</taxon>
        <taxon>Pseudomonadota</taxon>
        <taxon>Alphaproteobacteria</taxon>
        <taxon>Sphingomonadales</taxon>
        <taxon>Sphingomonadaceae</taxon>
        <taxon>Sphingobium</taxon>
    </lineage>
</organism>
<protein>
    <recommendedName>
        <fullName evidence="3">DUF4230 domain-containing protein</fullName>
    </recommendedName>
</protein>
<dbReference type="AlphaFoldDB" id="A0A7W6BTR4"/>
<dbReference type="Proteomes" id="UP000571950">
    <property type="component" value="Unassembled WGS sequence"/>
</dbReference>
<proteinExistence type="predicted"/>
<dbReference type="Pfam" id="PF14014">
    <property type="entry name" value="DUF4230"/>
    <property type="match status" value="1"/>
</dbReference>
<sequence>MKKLLLSLLAVLAVAGAALGGGYYVYSKLRADAGGTVQSVTTASLAGLHEQARLTPFIARFVAVVTSRQQRMGLSAERTMIMPGTVRYEIDLTKITAQDVTWDEATKTLSVRMPPLILAGPEVDLSGIRQYGEKGLLTMFTDAEKLLDDTNRKEGQEELMQQARSAVPMRLARDAARSAIERTFALPLRAIGVQADVRASFADERAEEQQGGIAAAE</sequence>
<evidence type="ECO:0000313" key="2">
    <source>
        <dbReference type="Proteomes" id="UP000571950"/>
    </source>
</evidence>